<evidence type="ECO:0000313" key="3">
    <source>
        <dbReference type="Proteomes" id="UP000536179"/>
    </source>
</evidence>
<proteinExistence type="predicted"/>
<dbReference type="EMBL" id="JACHXU010000029">
    <property type="protein sequence ID" value="MBB3209976.1"/>
    <property type="molecule type" value="Genomic_DNA"/>
</dbReference>
<evidence type="ECO:0000256" key="1">
    <source>
        <dbReference type="SAM" id="MobiDB-lite"/>
    </source>
</evidence>
<keyword evidence="3" id="KW-1185">Reference proteome</keyword>
<evidence type="ECO:0000313" key="2">
    <source>
        <dbReference type="EMBL" id="MBB3209976.1"/>
    </source>
</evidence>
<dbReference type="RefSeq" id="WP_184308980.1">
    <property type="nucleotide sequence ID" value="NZ_JACHXU010000029.1"/>
</dbReference>
<dbReference type="AlphaFoldDB" id="A0A7W5H9D0"/>
<name>A0A7W5H9D0_9BACT</name>
<dbReference type="InterPro" id="IPR029058">
    <property type="entry name" value="AB_hydrolase_fold"/>
</dbReference>
<organism evidence="2 3">
    <name type="scientific">Aporhodopirellula rubra</name>
    <dbReference type="NCBI Taxonomy" id="980271"/>
    <lineage>
        <taxon>Bacteria</taxon>
        <taxon>Pseudomonadati</taxon>
        <taxon>Planctomycetota</taxon>
        <taxon>Planctomycetia</taxon>
        <taxon>Pirellulales</taxon>
        <taxon>Pirellulaceae</taxon>
        <taxon>Aporhodopirellula</taxon>
    </lineage>
</organism>
<dbReference type="Proteomes" id="UP000536179">
    <property type="component" value="Unassembled WGS sequence"/>
</dbReference>
<dbReference type="SUPFAM" id="SSF53474">
    <property type="entry name" value="alpha/beta-Hydrolases"/>
    <property type="match status" value="1"/>
</dbReference>
<accession>A0A7W5H9D0</accession>
<reference evidence="2 3" key="1">
    <citation type="submission" date="2020-08" db="EMBL/GenBank/DDBJ databases">
        <title>Genomic Encyclopedia of Type Strains, Phase III (KMG-III): the genomes of soil and plant-associated and newly described type strains.</title>
        <authorList>
            <person name="Whitman W."/>
        </authorList>
    </citation>
    <scope>NUCLEOTIDE SEQUENCE [LARGE SCALE GENOMIC DNA]</scope>
    <source>
        <strain evidence="2 3">CECT 8075</strain>
    </source>
</reference>
<feature type="region of interest" description="Disordered" evidence="1">
    <location>
        <begin position="1"/>
        <end position="20"/>
    </location>
</feature>
<protein>
    <submittedName>
        <fullName evidence="2">Pimeloyl-ACP methyl ester carboxylesterase</fullName>
    </submittedName>
</protein>
<comment type="caution">
    <text evidence="2">The sequence shown here is derived from an EMBL/GenBank/DDBJ whole genome shotgun (WGS) entry which is preliminary data.</text>
</comment>
<sequence length="221" mass="24754">MHSIPLAHGRTDGSLPSHDDGDVRSRIDRIVLIPGLMEPRTLMLPMWFRLRRFRKHVSIWQDHYVFRNTESSISRLAELISDKSDGERIGIVTHSFGDWIARQAIAKTQNHNVGGLVSIAPVIGCGFIPKIMHCLGGDLIPEIAIIANAEKAMASLQCDPKLKRMVIWAQIDLGVRQVDLSHLPDIDVRCVPATHMSVVMQPNVISTVEQFLFGDELPTRQ</sequence>
<dbReference type="Gene3D" id="3.40.50.1820">
    <property type="entry name" value="alpha/beta hydrolase"/>
    <property type="match status" value="1"/>
</dbReference>
<gene>
    <name evidence="2" type="ORF">FHS27_005821</name>
</gene>